<dbReference type="AlphaFoldDB" id="A0A2N0SBQ4"/>
<dbReference type="VEuPathDB" id="FungiDB:RhiirFUN_006871"/>
<sequence length="244" mass="28314">MEAESLAQARKIKLQEEDIIDKERLLKLKVEEIINLKEKIKIVTTKEQIILQEIIEKRVTLKKFGYVERLVVKRNYKYKTVRTDIRLTKEMEEIFIKGARIQDDKGQYGGHFAKIIKINKFKYILSDLLKAIYKSTMEEDMGKGLQMKGQDEIIGKNGVLTKLRGRDVTSEGVYHISEDKQFIDAPTSPKLSAALVSTVPRSKEERENYNKLNEEFSERIEKINDGTLATSLKSNKDTEWKKTI</sequence>
<dbReference type="EMBL" id="LLXJ01000066">
    <property type="protein sequence ID" value="PKC15961.1"/>
    <property type="molecule type" value="Genomic_DNA"/>
</dbReference>
<evidence type="ECO:0000313" key="2">
    <source>
        <dbReference type="EMBL" id="PKC72984.1"/>
    </source>
</evidence>
<dbReference type="EMBL" id="LLXH01000105">
    <property type="protein sequence ID" value="PKC72984.1"/>
    <property type="molecule type" value="Genomic_DNA"/>
</dbReference>
<protein>
    <submittedName>
        <fullName evidence="2">Uncharacterized protein</fullName>
    </submittedName>
</protein>
<reference evidence="1 4" key="1">
    <citation type="submission" date="2016-04" db="EMBL/GenBank/DDBJ databases">
        <title>Genome analyses suggest a sexual origin of heterokaryosis in a supposedly ancient asexual fungus.</title>
        <authorList>
            <person name="Ropars J."/>
            <person name="Sedzielewska K."/>
            <person name="Noel J."/>
            <person name="Charron P."/>
            <person name="Farinelli L."/>
            <person name="Marton T."/>
            <person name="Kruger M."/>
            <person name="Pelin A."/>
            <person name="Brachmann A."/>
            <person name="Corradi N."/>
        </authorList>
    </citation>
    <scope>NUCLEOTIDE SEQUENCE [LARGE SCALE GENOMIC DNA]</scope>
    <source>
        <strain evidence="1 4">A5</strain>
    </source>
</reference>
<name>A0A2N0SBQ4_9GLOM</name>
<gene>
    <name evidence="2" type="ORF">RhiirA1_451691</name>
    <name evidence="1" type="ORF">RhiirA5_407581</name>
</gene>
<evidence type="ECO:0000313" key="4">
    <source>
        <dbReference type="Proteomes" id="UP000232722"/>
    </source>
</evidence>
<dbReference type="VEuPathDB" id="FungiDB:RhiirA1_451691"/>
<reference evidence="2 3" key="4">
    <citation type="submission" date="2017-10" db="EMBL/GenBank/DDBJ databases">
        <title>Genome analyses suggest a sexual origin of heterokaryosis in a supposedly ancient asexual fungus.</title>
        <authorList>
            <person name="Corradi N."/>
            <person name="Sedzielewska K."/>
            <person name="Noel J."/>
            <person name="Charron P."/>
            <person name="Farinelli L."/>
            <person name="Marton T."/>
            <person name="Kruger M."/>
            <person name="Pelin A."/>
            <person name="Brachmann A."/>
            <person name="Corradi N."/>
        </authorList>
    </citation>
    <scope>NUCLEOTIDE SEQUENCE [LARGE SCALE GENOMIC DNA]</scope>
    <source>
        <strain evidence="2 3">A1</strain>
    </source>
</reference>
<dbReference type="Proteomes" id="UP000232688">
    <property type="component" value="Unassembled WGS sequence"/>
</dbReference>
<reference evidence="1 4" key="2">
    <citation type="submission" date="2017-09" db="EMBL/GenBank/DDBJ databases">
        <title>Extensive intraspecific genome diversity in a model arbuscular mycorrhizal fungus.</title>
        <authorList>
            <person name="Chen E.C."/>
            <person name="Morin E."/>
            <person name="Beaudet D."/>
            <person name="Noel J."/>
            <person name="Ndikumana S."/>
            <person name="Charron P."/>
            <person name="St-Onge C."/>
            <person name="Giorgi J."/>
            <person name="Grigoriev I.V."/>
            <person name="Roux C."/>
            <person name="Martin F.M."/>
            <person name="Corradi N."/>
        </authorList>
    </citation>
    <scope>NUCLEOTIDE SEQUENCE [LARGE SCALE GENOMIC DNA]</scope>
    <source>
        <strain evidence="1 4">A5</strain>
    </source>
</reference>
<organism evidence="2 3">
    <name type="scientific">Rhizophagus irregularis</name>
    <dbReference type="NCBI Taxonomy" id="588596"/>
    <lineage>
        <taxon>Eukaryota</taxon>
        <taxon>Fungi</taxon>
        <taxon>Fungi incertae sedis</taxon>
        <taxon>Mucoromycota</taxon>
        <taxon>Glomeromycotina</taxon>
        <taxon>Glomeromycetes</taxon>
        <taxon>Glomerales</taxon>
        <taxon>Glomeraceae</taxon>
        <taxon>Rhizophagus</taxon>
    </lineage>
</organism>
<evidence type="ECO:0000313" key="3">
    <source>
        <dbReference type="Proteomes" id="UP000232688"/>
    </source>
</evidence>
<dbReference type="Proteomes" id="UP000232722">
    <property type="component" value="Unassembled WGS sequence"/>
</dbReference>
<accession>A0A2N0SBQ4</accession>
<reference evidence="2 3" key="3">
    <citation type="submission" date="2017-10" db="EMBL/GenBank/DDBJ databases">
        <title>Extensive intraspecific genome diversity in a model arbuscular mycorrhizal fungus.</title>
        <authorList>
            <person name="Chen E.C.H."/>
            <person name="Morin E."/>
            <person name="Baudet D."/>
            <person name="Noel J."/>
            <person name="Ndikumana S."/>
            <person name="Charron P."/>
            <person name="St-Onge C."/>
            <person name="Giorgi J."/>
            <person name="Grigoriev I.V."/>
            <person name="Roux C."/>
            <person name="Martin F.M."/>
            <person name="Corradi N."/>
        </authorList>
    </citation>
    <scope>NUCLEOTIDE SEQUENCE [LARGE SCALE GENOMIC DNA]</scope>
    <source>
        <strain evidence="2 3">A1</strain>
    </source>
</reference>
<dbReference type="VEuPathDB" id="FungiDB:RhiirFUN_003382"/>
<evidence type="ECO:0000313" key="1">
    <source>
        <dbReference type="EMBL" id="PKC15961.1"/>
    </source>
</evidence>
<proteinExistence type="predicted"/>
<comment type="caution">
    <text evidence="2">The sequence shown here is derived from an EMBL/GenBank/DDBJ whole genome shotgun (WGS) entry which is preliminary data.</text>
</comment>